<gene>
    <name evidence="1" type="ORF">LCGC14_2488140</name>
</gene>
<dbReference type="EMBL" id="LAZR01039363">
    <property type="protein sequence ID" value="KKL17181.1"/>
    <property type="molecule type" value="Genomic_DNA"/>
</dbReference>
<sequence>MVTPWWKAVGRLERKLFCLCGFEFHLRRSVRHVGSNPTLVVERLNGDMGSSPIL</sequence>
<proteinExistence type="predicted"/>
<accession>A0A0F9DHG4</accession>
<feature type="non-terminal residue" evidence="1">
    <location>
        <position position="54"/>
    </location>
</feature>
<reference evidence="1" key="1">
    <citation type="journal article" date="2015" name="Nature">
        <title>Complex archaea that bridge the gap between prokaryotes and eukaryotes.</title>
        <authorList>
            <person name="Spang A."/>
            <person name="Saw J.H."/>
            <person name="Jorgensen S.L."/>
            <person name="Zaremba-Niedzwiedzka K."/>
            <person name="Martijn J."/>
            <person name="Lind A.E."/>
            <person name="van Eijk R."/>
            <person name="Schleper C."/>
            <person name="Guy L."/>
            <person name="Ettema T.J."/>
        </authorList>
    </citation>
    <scope>NUCLEOTIDE SEQUENCE</scope>
</reference>
<name>A0A0F9DHG4_9ZZZZ</name>
<organism evidence="1">
    <name type="scientific">marine sediment metagenome</name>
    <dbReference type="NCBI Taxonomy" id="412755"/>
    <lineage>
        <taxon>unclassified sequences</taxon>
        <taxon>metagenomes</taxon>
        <taxon>ecological metagenomes</taxon>
    </lineage>
</organism>
<protein>
    <submittedName>
        <fullName evidence="1">Uncharacterized protein</fullName>
    </submittedName>
</protein>
<comment type="caution">
    <text evidence="1">The sequence shown here is derived from an EMBL/GenBank/DDBJ whole genome shotgun (WGS) entry which is preliminary data.</text>
</comment>
<dbReference type="AlphaFoldDB" id="A0A0F9DHG4"/>
<evidence type="ECO:0000313" key="1">
    <source>
        <dbReference type="EMBL" id="KKL17181.1"/>
    </source>
</evidence>